<dbReference type="PANTHER" id="PTHR15032:SF4">
    <property type="entry name" value="N-ACYL-PHOSPHATIDYLETHANOLAMINE-HYDROLYZING PHOSPHOLIPASE D"/>
    <property type="match status" value="1"/>
</dbReference>
<gene>
    <name evidence="3" type="ORF">FOB60_001916</name>
</gene>
<dbReference type="InterPro" id="IPR036866">
    <property type="entry name" value="RibonucZ/Hydroxyglut_hydro"/>
</dbReference>
<comment type="caution">
    <text evidence="3">The sequence shown here is derived from an EMBL/GenBank/DDBJ whole genome shotgun (WGS) entry which is preliminary data.</text>
</comment>
<dbReference type="GO" id="GO:0070291">
    <property type="term" value="P:N-acylethanolamine metabolic process"/>
    <property type="evidence" value="ECO:0007669"/>
    <property type="project" value="EnsemblFungi"/>
</dbReference>
<feature type="compositionally biased region" description="Polar residues" evidence="1">
    <location>
        <begin position="60"/>
        <end position="71"/>
    </location>
</feature>
<feature type="region of interest" description="Disordered" evidence="1">
    <location>
        <begin position="314"/>
        <end position="333"/>
    </location>
</feature>
<dbReference type="GO" id="GO:0008270">
    <property type="term" value="F:zinc ion binding"/>
    <property type="evidence" value="ECO:0007669"/>
    <property type="project" value="InterPro"/>
</dbReference>
<dbReference type="GO" id="GO:0005743">
    <property type="term" value="C:mitochondrial inner membrane"/>
    <property type="evidence" value="ECO:0007669"/>
    <property type="project" value="EnsemblFungi"/>
</dbReference>
<dbReference type="SUPFAM" id="SSF56281">
    <property type="entry name" value="Metallo-hydrolase/oxidoreductase"/>
    <property type="match status" value="1"/>
</dbReference>
<dbReference type="GO" id="GO:0070290">
    <property type="term" value="F:N-acylphosphatidylethanolamine-specific phospholipase D activity"/>
    <property type="evidence" value="ECO:0007669"/>
    <property type="project" value="InterPro"/>
</dbReference>
<dbReference type="GO" id="GO:0070292">
    <property type="term" value="P:N-acylphosphatidylethanolamine metabolic process"/>
    <property type="evidence" value="ECO:0007669"/>
    <property type="project" value="EnsemblFungi"/>
</dbReference>
<dbReference type="Pfam" id="PF12706">
    <property type="entry name" value="Lactamase_B_2"/>
    <property type="match status" value="1"/>
</dbReference>
<dbReference type="InterPro" id="IPR001279">
    <property type="entry name" value="Metallo-B-lactamas"/>
</dbReference>
<proteinExistence type="predicted"/>
<evidence type="ECO:0000256" key="1">
    <source>
        <dbReference type="SAM" id="MobiDB-lite"/>
    </source>
</evidence>
<dbReference type="OrthoDB" id="332863at2759"/>
<organism evidence="3 4">
    <name type="scientific">Candida parapsilosis</name>
    <name type="common">Yeast</name>
    <dbReference type="NCBI Taxonomy" id="5480"/>
    <lineage>
        <taxon>Eukaryota</taxon>
        <taxon>Fungi</taxon>
        <taxon>Dikarya</taxon>
        <taxon>Ascomycota</taxon>
        <taxon>Saccharomycotina</taxon>
        <taxon>Pichiomycetes</taxon>
        <taxon>Debaryomycetaceae</taxon>
        <taxon>Candida/Lodderomyces clade</taxon>
        <taxon>Candida</taxon>
    </lineage>
</organism>
<feature type="region of interest" description="Disordered" evidence="1">
    <location>
        <begin position="48"/>
        <end position="73"/>
    </location>
</feature>
<evidence type="ECO:0000259" key="2">
    <source>
        <dbReference type="Pfam" id="PF12706"/>
    </source>
</evidence>
<evidence type="ECO:0000313" key="3">
    <source>
        <dbReference type="EMBL" id="KAF6057361.1"/>
    </source>
</evidence>
<protein>
    <submittedName>
        <fullName evidence="3">Beta-lactamase domain family protein</fullName>
    </submittedName>
</protein>
<sequence>MAVLGSIGLKFKLGIGIVSIYASFEAYMFIRTQYVIKSRKDEYQKLLRQQEQQQQQQQQSKAQLRTPQLGQSGDLDYSKFKSATVAGMFINPFDEYRPQTAFEFVLVRIMELFESLYGNMFEKHAKLPHPHDGAVDVEDELKLFKPNLEKYRTNSQILQQCITSHDFQALYQKQHSSGILFRSTLPSINHQLLFTWLGQSCTLFQVSGINFLTDPILSDHLITPSLGPKRLTKSPLSLDDIKYATNNNLNFILVSHDHPDHLEMDLVDKIRNESYWIVPLGLKSKLARRGIHKVIELDWWDTLDITKYITQNDTNSNSSTSNSTSTSTSSNNSGFHDKYEIECVPSMHWSGRYVIDSNKSLWCSYILKRNGQSIVYHAGDTGYSKELFDVIGAKNGPITLALLPIGQYCPSWHQKPRHISPEEALRVTQQVSAIFMKGIHWGTFKLSGEPILEPKNLLSKLATSMGKANEYQVPQFGLTYLFDLEHNKEIELHV</sequence>
<evidence type="ECO:0000313" key="4">
    <source>
        <dbReference type="Proteomes" id="UP000590412"/>
    </source>
</evidence>
<feature type="domain" description="Metallo-beta-lactamase" evidence="2">
    <location>
        <begin position="210"/>
        <end position="441"/>
    </location>
</feature>
<dbReference type="EMBL" id="JABWAB010000003">
    <property type="protein sequence ID" value="KAF6057361.1"/>
    <property type="molecule type" value="Genomic_DNA"/>
</dbReference>
<feature type="compositionally biased region" description="Low complexity" evidence="1">
    <location>
        <begin position="49"/>
        <end position="59"/>
    </location>
</feature>
<reference evidence="3" key="1">
    <citation type="submission" date="2020-03" db="EMBL/GenBank/DDBJ databases">
        <title>FDA dAtabase for Regulatory Grade micrObial Sequences (FDA-ARGOS): Supporting development and validation of Infectious Disease Dx tests.</title>
        <authorList>
            <person name="Campos J."/>
            <person name="Goldberg B."/>
            <person name="Tallon L."/>
            <person name="Sadzewicz L."/>
            <person name="Vavikolanu K."/>
            <person name="Mehta A."/>
            <person name="Aluvathingal J."/>
            <person name="Nadendla S."/>
            <person name="Nandy P."/>
            <person name="Geyer C."/>
            <person name="Yan Y."/>
            <person name="Sichtig H."/>
        </authorList>
    </citation>
    <scope>NUCLEOTIDE SEQUENCE [LARGE SCALE GENOMIC DNA]</scope>
    <source>
        <strain evidence="3">FDAARGOS_652</strain>
    </source>
</reference>
<name>A0A8X7NQN4_CANPA</name>
<dbReference type="AlphaFoldDB" id="A0A8X7NQN4"/>
<dbReference type="PANTHER" id="PTHR15032">
    <property type="entry name" value="N-ACYL-PHOSPHATIDYLETHANOLAMINE-HYDROLYZING PHOSPHOLIPASE D"/>
    <property type="match status" value="1"/>
</dbReference>
<dbReference type="Gene3D" id="3.60.15.10">
    <property type="entry name" value="Ribonuclease Z/Hydroxyacylglutathione hydrolase-like"/>
    <property type="match status" value="1"/>
</dbReference>
<accession>A0A8X7NQN4</accession>
<dbReference type="InterPro" id="IPR024884">
    <property type="entry name" value="NAPE-PLD"/>
</dbReference>
<dbReference type="Proteomes" id="UP000590412">
    <property type="component" value="Unassembled WGS sequence"/>
</dbReference>
<dbReference type="PIRSF" id="PIRSF038896">
    <property type="entry name" value="NAPE-PLD"/>
    <property type="match status" value="1"/>
</dbReference>